<sequence length="281" mass="30303">MLDRVSNSAANSDFPVAAAVLDIRYPEKVIKRGEFNSLPVRRIQERLNETLKANLIEDGDFGEATENAVRLFQARHAGIGGEELEVDGEVGQTTWAALFGAESIYNYGGLPARGDLRSLVITIAASQIGVTERPIGSNRGPQVDEYIRAAGLDPAQGNYPWCVCFLQWDFRKAAQTLGTPLTIPRTAGVHALWELGQRTANDVVRAGAAKPSAIRPGMIFLMDTGGGKGHAGLVEAVEGDRLVTIEGNTNDGGSREGYGVFRRRTRKVAMPGLLGYLDFCS</sequence>
<dbReference type="Pfam" id="PF05257">
    <property type="entry name" value="CHAP"/>
    <property type="match status" value="1"/>
</dbReference>
<keyword evidence="4" id="KW-1185">Reference proteome</keyword>
<dbReference type="InterPro" id="IPR002477">
    <property type="entry name" value="Peptidoglycan-bd-like"/>
</dbReference>
<organism evidence="3 4">
    <name type="scientific">Rhizobium puerariae</name>
    <dbReference type="NCBI Taxonomy" id="1585791"/>
    <lineage>
        <taxon>Bacteria</taxon>
        <taxon>Pseudomonadati</taxon>
        <taxon>Pseudomonadota</taxon>
        <taxon>Alphaproteobacteria</taxon>
        <taxon>Hyphomicrobiales</taxon>
        <taxon>Rhizobiaceae</taxon>
        <taxon>Rhizobium/Agrobacterium group</taxon>
        <taxon>Rhizobium</taxon>
    </lineage>
</organism>
<evidence type="ECO:0000259" key="1">
    <source>
        <dbReference type="Pfam" id="PF01471"/>
    </source>
</evidence>
<dbReference type="InterPro" id="IPR036365">
    <property type="entry name" value="PGBD-like_sf"/>
</dbReference>
<evidence type="ECO:0000313" key="4">
    <source>
        <dbReference type="Proteomes" id="UP001589692"/>
    </source>
</evidence>
<feature type="domain" description="Peptidase C51" evidence="2">
    <location>
        <begin position="157"/>
        <end position="248"/>
    </location>
</feature>
<dbReference type="Pfam" id="PF01471">
    <property type="entry name" value="PG_binding_1"/>
    <property type="match status" value="1"/>
</dbReference>
<dbReference type="RefSeq" id="WP_377264133.1">
    <property type="nucleotide sequence ID" value="NZ_JBHMAA010000024.1"/>
</dbReference>
<accession>A0ABV6AL26</accession>
<evidence type="ECO:0000259" key="2">
    <source>
        <dbReference type="Pfam" id="PF05257"/>
    </source>
</evidence>
<dbReference type="Gene3D" id="3.90.1720.10">
    <property type="entry name" value="endopeptidase domain like (from Nostoc punctiforme)"/>
    <property type="match status" value="1"/>
</dbReference>
<protein>
    <submittedName>
        <fullName evidence="3">Peptidoglycan-binding protein</fullName>
    </submittedName>
</protein>
<reference evidence="3 4" key="1">
    <citation type="submission" date="2024-09" db="EMBL/GenBank/DDBJ databases">
        <authorList>
            <person name="Sun Q."/>
            <person name="Mori K."/>
        </authorList>
    </citation>
    <scope>NUCLEOTIDE SEQUENCE [LARGE SCALE GENOMIC DNA]</scope>
    <source>
        <strain evidence="3 4">TBRC 4938</strain>
    </source>
</reference>
<dbReference type="Proteomes" id="UP001589692">
    <property type="component" value="Unassembled WGS sequence"/>
</dbReference>
<dbReference type="SUPFAM" id="SSF47090">
    <property type="entry name" value="PGBD-like"/>
    <property type="match status" value="1"/>
</dbReference>
<gene>
    <name evidence="3" type="ORF">ACFFP0_20940</name>
</gene>
<proteinExistence type="predicted"/>
<dbReference type="EMBL" id="JBHMAA010000024">
    <property type="protein sequence ID" value="MFB9951321.1"/>
    <property type="molecule type" value="Genomic_DNA"/>
</dbReference>
<dbReference type="Gene3D" id="1.10.101.10">
    <property type="entry name" value="PGBD-like superfamily/PGBD"/>
    <property type="match status" value="1"/>
</dbReference>
<feature type="domain" description="Peptidoglycan binding-like" evidence="1">
    <location>
        <begin position="39"/>
        <end position="98"/>
    </location>
</feature>
<comment type="caution">
    <text evidence="3">The sequence shown here is derived from an EMBL/GenBank/DDBJ whole genome shotgun (WGS) entry which is preliminary data.</text>
</comment>
<dbReference type="InterPro" id="IPR036366">
    <property type="entry name" value="PGBDSf"/>
</dbReference>
<evidence type="ECO:0000313" key="3">
    <source>
        <dbReference type="EMBL" id="MFB9951321.1"/>
    </source>
</evidence>
<name>A0ABV6AL26_9HYPH</name>
<dbReference type="InterPro" id="IPR007921">
    <property type="entry name" value="CHAP_dom"/>
</dbReference>